<gene>
    <name evidence="1" type="ORF">GCM10007320_64910</name>
</gene>
<dbReference type="EMBL" id="BMYK01000049">
    <property type="protein sequence ID" value="GHD04222.1"/>
    <property type="molecule type" value="Genomic_DNA"/>
</dbReference>
<keyword evidence="2" id="KW-1185">Reference proteome</keyword>
<dbReference type="Proteomes" id="UP000626210">
    <property type="component" value="Unassembled WGS sequence"/>
</dbReference>
<evidence type="ECO:0000313" key="1">
    <source>
        <dbReference type="EMBL" id="GHD04222.1"/>
    </source>
</evidence>
<organism evidence="1 2">
    <name type="scientific">Pseudorhodoferax aquiterrae</name>
    <dbReference type="NCBI Taxonomy" id="747304"/>
    <lineage>
        <taxon>Bacteria</taxon>
        <taxon>Pseudomonadati</taxon>
        <taxon>Pseudomonadota</taxon>
        <taxon>Betaproteobacteria</taxon>
        <taxon>Burkholderiales</taxon>
        <taxon>Comamonadaceae</taxon>
    </lineage>
</organism>
<proteinExistence type="predicted"/>
<comment type="caution">
    <text evidence="1">The sequence shown here is derived from an EMBL/GenBank/DDBJ whole genome shotgun (WGS) entry which is preliminary data.</text>
</comment>
<dbReference type="RefSeq" id="WP_189691002.1">
    <property type="nucleotide sequence ID" value="NZ_BMYK01000049.1"/>
</dbReference>
<accession>A0ABQ3GF72</accession>
<name>A0ABQ3GF72_9BURK</name>
<protein>
    <submittedName>
        <fullName evidence="1">Uncharacterized protein</fullName>
    </submittedName>
</protein>
<reference evidence="2" key="1">
    <citation type="journal article" date="2019" name="Int. J. Syst. Evol. Microbiol.">
        <title>The Global Catalogue of Microorganisms (GCM) 10K type strain sequencing project: providing services to taxonomists for standard genome sequencing and annotation.</title>
        <authorList>
            <consortium name="The Broad Institute Genomics Platform"/>
            <consortium name="The Broad Institute Genome Sequencing Center for Infectious Disease"/>
            <person name="Wu L."/>
            <person name="Ma J."/>
        </authorList>
    </citation>
    <scope>NUCLEOTIDE SEQUENCE [LARGE SCALE GENOMIC DNA]</scope>
    <source>
        <strain evidence="2">KCTC 23314</strain>
    </source>
</reference>
<evidence type="ECO:0000313" key="2">
    <source>
        <dbReference type="Proteomes" id="UP000626210"/>
    </source>
</evidence>
<sequence length="107" mass="11306">METQAIQQAIGAIEQATDQAVEQLKKGQADAAVKNAVNDLHQQARTKRALTDAKALVQAAMEIEQAADKAIAACRAAGQVDPALQQAVKDAHQKASQLKHQVQGTPT</sequence>